<organism evidence="3 4">
    <name type="scientific">Marinicrinis lubricantis</name>
    <dbReference type="NCBI Taxonomy" id="2086470"/>
    <lineage>
        <taxon>Bacteria</taxon>
        <taxon>Bacillati</taxon>
        <taxon>Bacillota</taxon>
        <taxon>Bacilli</taxon>
        <taxon>Bacillales</taxon>
        <taxon>Paenibacillaceae</taxon>
    </lineage>
</organism>
<keyword evidence="4" id="KW-1185">Reference proteome</keyword>
<dbReference type="EMBL" id="JBHSQV010000027">
    <property type="protein sequence ID" value="MFC5985560.1"/>
    <property type="molecule type" value="Genomic_DNA"/>
</dbReference>
<dbReference type="Gene3D" id="3.90.25.10">
    <property type="entry name" value="UDP-galactose 4-epimerase, domain 1"/>
    <property type="match status" value="1"/>
</dbReference>
<name>A0ABW1IKI5_9BACL</name>
<sequence>MKIVVTGAAGFIGMHTVKRLLDVDYEVIGLDNLNDYYDIGLKRDRLKVLEHPNFYFYETGIENGEALFEIMNSEEPQVIIHLAAQAGVRHSIEHPDDYAVSNLTGFLNILEAARNCHVDHLIYASSSSVYGANNKIPFSENDIVEHPISLYAATKRSNELMAYTYSHLYGIPISGLRFFTVYGPWGRPDMAYYKFTEKILSGEPISVFNYGDMKRDFTYIDDVVDGIVNLIHCLPSKSVPHEVYNVGNNDPVSLMRMINILEEDLGKKATIEFLPMQPGDVKETYASIDKLHEKIGYKPKTSLEDGLSKFVDWYKSYYR</sequence>
<dbReference type="InterPro" id="IPR001509">
    <property type="entry name" value="Epimerase_deHydtase"/>
</dbReference>
<protein>
    <submittedName>
        <fullName evidence="3">NAD-dependent epimerase/dehydratase family protein</fullName>
    </submittedName>
</protein>
<keyword evidence="1" id="KW-0520">NAD</keyword>
<comment type="caution">
    <text evidence="3">The sequence shown here is derived from an EMBL/GenBank/DDBJ whole genome shotgun (WGS) entry which is preliminary data.</text>
</comment>
<dbReference type="PANTHER" id="PTHR43574">
    <property type="entry name" value="EPIMERASE-RELATED"/>
    <property type="match status" value="1"/>
</dbReference>
<accession>A0ABW1IKI5</accession>
<dbReference type="InterPro" id="IPR036291">
    <property type="entry name" value="NAD(P)-bd_dom_sf"/>
</dbReference>
<evidence type="ECO:0000259" key="2">
    <source>
        <dbReference type="Pfam" id="PF01370"/>
    </source>
</evidence>
<dbReference type="Gene3D" id="3.40.50.720">
    <property type="entry name" value="NAD(P)-binding Rossmann-like Domain"/>
    <property type="match status" value="1"/>
</dbReference>
<proteinExistence type="predicted"/>
<dbReference type="Proteomes" id="UP001596250">
    <property type="component" value="Unassembled WGS sequence"/>
</dbReference>
<dbReference type="Pfam" id="PF01370">
    <property type="entry name" value="Epimerase"/>
    <property type="match status" value="1"/>
</dbReference>
<reference evidence="4" key="1">
    <citation type="journal article" date="2019" name="Int. J. Syst. Evol. Microbiol.">
        <title>The Global Catalogue of Microorganisms (GCM) 10K type strain sequencing project: providing services to taxonomists for standard genome sequencing and annotation.</title>
        <authorList>
            <consortium name="The Broad Institute Genomics Platform"/>
            <consortium name="The Broad Institute Genome Sequencing Center for Infectious Disease"/>
            <person name="Wu L."/>
            <person name="Ma J."/>
        </authorList>
    </citation>
    <scope>NUCLEOTIDE SEQUENCE [LARGE SCALE GENOMIC DNA]</scope>
    <source>
        <strain evidence="4">CCM 8749</strain>
    </source>
</reference>
<evidence type="ECO:0000313" key="3">
    <source>
        <dbReference type="EMBL" id="MFC5985560.1"/>
    </source>
</evidence>
<evidence type="ECO:0000256" key="1">
    <source>
        <dbReference type="ARBA" id="ARBA00023027"/>
    </source>
</evidence>
<dbReference type="SUPFAM" id="SSF51735">
    <property type="entry name" value="NAD(P)-binding Rossmann-fold domains"/>
    <property type="match status" value="1"/>
</dbReference>
<dbReference type="PRINTS" id="PR01713">
    <property type="entry name" value="NUCEPIMERASE"/>
</dbReference>
<feature type="domain" description="NAD-dependent epimerase/dehydratase" evidence="2">
    <location>
        <begin position="3"/>
        <end position="247"/>
    </location>
</feature>
<dbReference type="RefSeq" id="WP_379892514.1">
    <property type="nucleotide sequence ID" value="NZ_CBCSCT010000080.1"/>
</dbReference>
<evidence type="ECO:0000313" key="4">
    <source>
        <dbReference type="Proteomes" id="UP001596250"/>
    </source>
</evidence>
<gene>
    <name evidence="3" type="ORF">ACFPXP_03795</name>
</gene>